<dbReference type="AlphaFoldDB" id="A0A0D2E4M6"/>
<sequence length="77" mass="8871">MDPEDSSVFFRKSGHAPTSPPVLLNTYGIGTPHHKDDDDYATFLRLGREHKLESRFSDFEVILSWTRHTWILAKTTP</sequence>
<accession>A0A0D2E4M6</accession>
<proteinExistence type="predicted"/>
<name>A0A0D2E4M6_9EURO</name>
<evidence type="ECO:0000313" key="3">
    <source>
        <dbReference type="Proteomes" id="UP000054266"/>
    </source>
</evidence>
<protein>
    <submittedName>
        <fullName evidence="2">Uncharacterized protein</fullName>
    </submittedName>
</protein>
<dbReference type="HOGENOM" id="CLU_2637832_0_0_1"/>
<keyword evidence="3" id="KW-1185">Reference proteome</keyword>
<dbReference type="Proteomes" id="UP000054266">
    <property type="component" value="Unassembled WGS sequence"/>
</dbReference>
<organism evidence="2 3">
    <name type="scientific">Phialophora macrospora</name>
    <dbReference type="NCBI Taxonomy" id="1851006"/>
    <lineage>
        <taxon>Eukaryota</taxon>
        <taxon>Fungi</taxon>
        <taxon>Dikarya</taxon>
        <taxon>Ascomycota</taxon>
        <taxon>Pezizomycotina</taxon>
        <taxon>Eurotiomycetes</taxon>
        <taxon>Chaetothyriomycetidae</taxon>
        <taxon>Chaetothyriales</taxon>
        <taxon>Herpotrichiellaceae</taxon>
        <taxon>Phialophora</taxon>
    </lineage>
</organism>
<dbReference type="EMBL" id="KN846958">
    <property type="protein sequence ID" value="KIW69307.1"/>
    <property type="molecule type" value="Genomic_DNA"/>
</dbReference>
<gene>
    <name evidence="2" type="ORF">PV04_05188</name>
</gene>
<evidence type="ECO:0000313" key="2">
    <source>
        <dbReference type="EMBL" id="KIW69307.1"/>
    </source>
</evidence>
<feature type="region of interest" description="Disordered" evidence="1">
    <location>
        <begin position="1"/>
        <end position="23"/>
    </location>
</feature>
<evidence type="ECO:0000256" key="1">
    <source>
        <dbReference type="SAM" id="MobiDB-lite"/>
    </source>
</evidence>
<reference evidence="2 3" key="1">
    <citation type="submission" date="2015-01" db="EMBL/GenBank/DDBJ databases">
        <title>The Genome Sequence of Capronia semiimmersa CBS27337.</title>
        <authorList>
            <consortium name="The Broad Institute Genomics Platform"/>
            <person name="Cuomo C."/>
            <person name="de Hoog S."/>
            <person name="Gorbushina A."/>
            <person name="Stielow B."/>
            <person name="Teixiera M."/>
            <person name="Abouelleil A."/>
            <person name="Chapman S.B."/>
            <person name="Priest M."/>
            <person name="Young S.K."/>
            <person name="Wortman J."/>
            <person name="Nusbaum C."/>
            <person name="Birren B."/>
        </authorList>
    </citation>
    <scope>NUCLEOTIDE SEQUENCE [LARGE SCALE GENOMIC DNA]</scope>
    <source>
        <strain evidence="2 3">CBS 27337</strain>
    </source>
</reference>